<keyword evidence="1" id="KW-0472">Membrane</keyword>
<gene>
    <name evidence="2" type="ORF">SXIM_20540</name>
</gene>
<dbReference type="PATRIC" id="fig|408015.6.peg.2084"/>
<keyword evidence="1" id="KW-1133">Transmembrane helix</keyword>
<dbReference type="STRING" id="408015.SXIM_20540"/>
<feature type="transmembrane region" description="Helical" evidence="1">
    <location>
        <begin position="51"/>
        <end position="73"/>
    </location>
</feature>
<proteinExistence type="predicted"/>
<evidence type="ECO:0000313" key="3">
    <source>
        <dbReference type="Proteomes" id="UP000034034"/>
    </source>
</evidence>
<evidence type="ECO:0000256" key="1">
    <source>
        <dbReference type="SAM" id="Phobius"/>
    </source>
</evidence>
<sequence>MAIVLMAILSAAGVWPCVLVWRDAWIRGTRASDAMEVGLTAMSTNPRSRRAMVRTMVSTEGFLVCLTVSLWLFELYGDLVALHAPLLLLMLFFALAHLSIALFNRPRFLVPPHLRQDRGRWTRR</sequence>
<reference evidence="2" key="1">
    <citation type="submission" date="2019-08" db="EMBL/GenBank/DDBJ databases">
        <title>Complete genome sequence of a mangrove-derived Streptomyces xiamenensis.</title>
        <authorList>
            <person name="Xu J."/>
        </authorList>
    </citation>
    <scope>NUCLEOTIDE SEQUENCE</scope>
    <source>
        <strain evidence="2">318</strain>
    </source>
</reference>
<dbReference type="EMBL" id="CP009922">
    <property type="protein sequence ID" value="AKG43438.1"/>
    <property type="molecule type" value="Genomic_DNA"/>
</dbReference>
<keyword evidence="3" id="KW-1185">Reference proteome</keyword>
<feature type="transmembrane region" description="Helical" evidence="1">
    <location>
        <begin position="6"/>
        <end position="25"/>
    </location>
</feature>
<accession>A0A0F7FUI6</accession>
<dbReference type="AlphaFoldDB" id="A0A0F7FUI6"/>
<protein>
    <submittedName>
        <fullName evidence="2">Uncharacterized protein</fullName>
    </submittedName>
</protein>
<evidence type="ECO:0000313" key="2">
    <source>
        <dbReference type="EMBL" id="AKG43438.1"/>
    </source>
</evidence>
<organism evidence="2 3">
    <name type="scientific">Streptomyces xiamenensis</name>
    <dbReference type="NCBI Taxonomy" id="408015"/>
    <lineage>
        <taxon>Bacteria</taxon>
        <taxon>Bacillati</taxon>
        <taxon>Actinomycetota</taxon>
        <taxon>Actinomycetes</taxon>
        <taxon>Kitasatosporales</taxon>
        <taxon>Streptomycetaceae</taxon>
        <taxon>Streptomyces</taxon>
    </lineage>
</organism>
<feature type="transmembrane region" description="Helical" evidence="1">
    <location>
        <begin position="79"/>
        <end position="103"/>
    </location>
</feature>
<dbReference type="KEGG" id="sxi:SXIM_20540"/>
<dbReference type="HOGENOM" id="CLU_2002735_0_0_11"/>
<name>A0A0F7FUI6_9ACTN</name>
<dbReference type="RefSeq" id="WP_046723704.1">
    <property type="nucleotide sequence ID" value="NZ_CP009922.3"/>
</dbReference>
<dbReference type="Proteomes" id="UP000034034">
    <property type="component" value="Chromosome"/>
</dbReference>
<keyword evidence="1" id="KW-0812">Transmembrane</keyword>